<name>A0A839E4W2_9PSEU</name>
<evidence type="ECO:0000313" key="2">
    <source>
        <dbReference type="EMBL" id="MBA8826371.1"/>
    </source>
</evidence>
<dbReference type="InterPro" id="IPR041698">
    <property type="entry name" value="Methyltransf_25"/>
</dbReference>
<dbReference type="NCBIfam" id="NF041255">
    <property type="entry name" value="mycofact_MftM"/>
    <property type="match status" value="1"/>
</dbReference>
<comment type="caution">
    <text evidence="2">The sequence shown here is derived from an EMBL/GenBank/DDBJ whole genome shotgun (WGS) entry which is preliminary data.</text>
</comment>
<dbReference type="Pfam" id="PF13649">
    <property type="entry name" value="Methyltransf_25"/>
    <property type="match status" value="1"/>
</dbReference>
<organism evidence="2 3">
    <name type="scientific">Halosaccharopolyspora lacisalsi</name>
    <dbReference type="NCBI Taxonomy" id="1000566"/>
    <lineage>
        <taxon>Bacteria</taxon>
        <taxon>Bacillati</taxon>
        <taxon>Actinomycetota</taxon>
        <taxon>Actinomycetes</taxon>
        <taxon>Pseudonocardiales</taxon>
        <taxon>Pseudonocardiaceae</taxon>
        <taxon>Halosaccharopolyspora</taxon>
    </lineage>
</organism>
<reference evidence="2 3" key="1">
    <citation type="submission" date="2020-07" db="EMBL/GenBank/DDBJ databases">
        <title>Sequencing the genomes of 1000 actinobacteria strains.</title>
        <authorList>
            <person name="Klenk H.-P."/>
        </authorList>
    </citation>
    <scope>NUCLEOTIDE SEQUENCE [LARGE SCALE GENOMIC DNA]</scope>
    <source>
        <strain evidence="2 3">DSM 45975</strain>
    </source>
</reference>
<gene>
    <name evidence="2" type="ORF">FHX42_003747</name>
</gene>
<dbReference type="InterPro" id="IPR029063">
    <property type="entry name" value="SAM-dependent_MTases_sf"/>
</dbReference>
<dbReference type="SUPFAM" id="SSF53335">
    <property type="entry name" value="S-adenosyl-L-methionine-dependent methyltransferases"/>
    <property type="match status" value="1"/>
</dbReference>
<sequence length="306" mass="33557">MTKSRSLPIGESIDAFAADAPGYYSDGLVEVVRRTAVDRNSSPKPVTSTRHFCLRRNGDRLQVSHGMRPHDLGNELAGLLADELFAPGWLSGAEVFERVFTGVVKTTVDDPVEAWSLFYGNTLDRIRLQWSQEPREHCSSIDEIVPVYRRTSELVPEGRVLELGSCFGFLSMLLAERTNTEVIASDINAGTVELLRSMARRRGLSLGTLVCDGARVPLPDGAVDTVVAVHLLEHLEPQHGAAVLAEALRLARHKVVVAVPFETEPTMAYGHLRTFDPAALHALGLGTGHPFRTEEHHGGWLVLSRT</sequence>
<evidence type="ECO:0000313" key="3">
    <source>
        <dbReference type="Proteomes" id="UP000569329"/>
    </source>
</evidence>
<dbReference type="RefSeq" id="WP_328796372.1">
    <property type="nucleotide sequence ID" value="NZ_JACGWZ010000005.1"/>
</dbReference>
<keyword evidence="3" id="KW-1185">Reference proteome</keyword>
<dbReference type="AlphaFoldDB" id="A0A839E4W2"/>
<dbReference type="CDD" id="cd02440">
    <property type="entry name" value="AdoMet_MTases"/>
    <property type="match status" value="1"/>
</dbReference>
<dbReference type="EMBL" id="JACGWZ010000005">
    <property type="protein sequence ID" value="MBA8826371.1"/>
    <property type="molecule type" value="Genomic_DNA"/>
</dbReference>
<dbReference type="GO" id="GO:0008168">
    <property type="term" value="F:methyltransferase activity"/>
    <property type="evidence" value="ECO:0007669"/>
    <property type="project" value="UniProtKB-KW"/>
</dbReference>
<evidence type="ECO:0000259" key="1">
    <source>
        <dbReference type="Pfam" id="PF13649"/>
    </source>
</evidence>
<accession>A0A839E4W2</accession>
<proteinExistence type="predicted"/>
<dbReference type="Gene3D" id="3.40.50.150">
    <property type="entry name" value="Vaccinia Virus protein VP39"/>
    <property type="match status" value="1"/>
</dbReference>
<keyword evidence="2" id="KW-0808">Transferase</keyword>
<protein>
    <submittedName>
        <fullName evidence="2">SAM-dependent methyltransferase</fullName>
    </submittedName>
</protein>
<keyword evidence="2" id="KW-0489">Methyltransferase</keyword>
<dbReference type="GO" id="GO:0032259">
    <property type="term" value="P:methylation"/>
    <property type="evidence" value="ECO:0007669"/>
    <property type="project" value="UniProtKB-KW"/>
</dbReference>
<feature type="domain" description="Methyltransferase" evidence="1">
    <location>
        <begin position="160"/>
        <end position="252"/>
    </location>
</feature>
<dbReference type="Proteomes" id="UP000569329">
    <property type="component" value="Unassembled WGS sequence"/>
</dbReference>